<dbReference type="InterPro" id="IPR003695">
    <property type="entry name" value="Ppx_GppA_N"/>
</dbReference>
<dbReference type="CDD" id="cd24052">
    <property type="entry name" value="ASKHA_NBD_HpPPX-GppA-like"/>
    <property type="match status" value="1"/>
</dbReference>
<dbReference type="AlphaFoldDB" id="A0A6L5Z3B8"/>
<dbReference type="InterPro" id="IPR043129">
    <property type="entry name" value="ATPase_NBD"/>
</dbReference>
<dbReference type="SUPFAM" id="SSF109604">
    <property type="entry name" value="HD-domain/PDEase-like"/>
    <property type="match status" value="1"/>
</dbReference>
<evidence type="ECO:0000313" key="5">
    <source>
        <dbReference type="Proteomes" id="UP000474957"/>
    </source>
</evidence>
<feature type="domain" description="Exopolyphosphatase C-terminal" evidence="3">
    <location>
        <begin position="362"/>
        <end position="501"/>
    </location>
</feature>
<organism evidence="4 5">
    <name type="scientific">Halovulum marinum</name>
    <dbReference type="NCBI Taxonomy" id="2662447"/>
    <lineage>
        <taxon>Bacteria</taxon>
        <taxon>Pseudomonadati</taxon>
        <taxon>Pseudomonadota</taxon>
        <taxon>Alphaproteobacteria</taxon>
        <taxon>Rhodobacterales</taxon>
        <taxon>Paracoccaceae</taxon>
        <taxon>Halovulum</taxon>
    </lineage>
</organism>
<evidence type="ECO:0000313" key="4">
    <source>
        <dbReference type="EMBL" id="MSU91091.1"/>
    </source>
</evidence>
<dbReference type="Gene3D" id="3.30.420.150">
    <property type="entry name" value="Exopolyphosphatase. Domain 2"/>
    <property type="match status" value="1"/>
</dbReference>
<dbReference type="Pfam" id="PF02541">
    <property type="entry name" value="Ppx-GppA"/>
    <property type="match status" value="1"/>
</dbReference>
<evidence type="ECO:0000256" key="1">
    <source>
        <dbReference type="SAM" id="MobiDB-lite"/>
    </source>
</evidence>
<feature type="compositionally biased region" description="Polar residues" evidence="1">
    <location>
        <begin position="1"/>
        <end position="10"/>
    </location>
</feature>
<comment type="caution">
    <text evidence="4">The sequence shown here is derived from an EMBL/GenBank/DDBJ whole genome shotgun (WGS) entry which is preliminary data.</text>
</comment>
<sequence>MTQLRSTQNAKPARPGAELAPIEGESVRRVGVVDVGSNSVRLVVFDGVARSPAYFYNEKILCGLGRGLQESGRLNPEGRVRAMNAIRRFAALAETMDATVLTGVATAAVRDAEDGAEFCRDVQAMTGLALQVASGEEEALLSAKGVLLGWPQASGLVCDIGGASMELAQVARGEVGARATSPLGPLRLSNLGGAKAIEKAIAKELKKLVAAVEAENTDRIFLVGGSWRAIAKLEMERRGYPLHVLHEYNMSAEQVAETCDWLVEQSVDTLKGMTDSSTARLELVPLAARVLRALVKAVAPVTISVSSYGLREGLLYERMPPSLRARDPLLEAARHMEMSHARFPGFGASLHAWLRPLFPDADRETLRLTRAACYLHDITWRAHPDYRADVCFETVTRANLSGVDHEGRVFLGIAILNRYKGSPEHGLLPALSELLTPERRAQAEELGKAIRLGAMLSGSAPGSLENTALSVDDAAVTLTLRGPARALAGDAVDRRLRALARQRNLEGNVVLEDG</sequence>
<dbReference type="EMBL" id="WIND01000015">
    <property type="protein sequence ID" value="MSU91091.1"/>
    <property type="molecule type" value="Genomic_DNA"/>
</dbReference>
<feature type="region of interest" description="Disordered" evidence="1">
    <location>
        <begin position="1"/>
        <end position="20"/>
    </location>
</feature>
<dbReference type="Pfam" id="PF21697">
    <property type="entry name" value="Ppx_C"/>
    <property type="match status" value="1"/>
</dbReference>
<evidence type="ECO:0000259" key="3">
    <source>
        <dbReference type="Pfam" id="PF21697"/>
    </source>
</evidence>
<dbReference type="Gene3D" id="3.30.420.40">
    <property type="match status" value="1"/>
</dbReference>
<keyword evidence="5" id="KW-1185">Reference proteome</keyword>
<evidence type="ECO:0000259" key="2">
    <source>
        <dbReference type="Pfam" id="PF02541"/>
    </source>
</evidence>
<dbReference type="GO" id="GO:0016462">
    <property type="term" value="F:pyrophosphatase activity"/>
    <property type="evidence" value="ECO:0007669"/>
    <property type="project" value="TreeGrafter"/>
</dbReference>
<dbReference type="InterPro" id="IPR048951">
    <property type="entry name" value="Ppx_C"/>
</dbReference>
<dbReference type="PANTHER" id="PTHR30005:SF0">
    <property type="entry name" value="RETROGRADE REGULATION PROTEIN 2"/>
    <property type="match status" value="1"/>
</dbReference>
<protein>
    <submittedName>
        <fullName evidence="4">Exopolyphosphatase</fullName>
    </submittedName>
</protein>
<dbReference type="PANTHER" id="PTHR30005">
    <property type="entry name" value="EXOPOLYPHOSPHATASE"/>
    <property type="match status" value="1"/>
</dbReference>
<reference evidence="4 5" key="1">
    <citation type="submission" date="2019-10" db="EMBL/GenBank/DDBJ databases">
        <title>Cognatihalovulum marinum gen. nov. sp. nov., a new member of the family Rhodobacteraceae isolated from deep seawater of the Northwest Indian Ocean.</title>
        <authorList>
            <person name="Ruan C."/>
            <person name="Wang J."/>
            <person name="Zheng X."/>
            <person name="Song L."/>
            <person name="Zhu Y."/>
            <person name="Huang Y."/>
            <person name="Lu Z."/>
            <person name="Du W."/>
            <person name="Huang L."/>
            <person name="Dai X."/>
        </authorList>
    </citation>
    <scope>NUCLEOTIDE SEQUENCE [LARGE SCALE GENOMIC DNA]</scope>
    <source>
        <strain evidence="4 5">2CG4</strain>
    </source>
</reference>
<gene>
    <name evidence="4" type="ORF">GE300_15990</name>
</gene>
<dbReference type="Gene3D" id="1.10.3210.10">
    <property type="entry name" value="Hypothetical protein af1432"/>
    <property type="match status" value="1"/>
</dbReference>
<dbReference type="InterPro" id="IPR050273">
    <property type="entry name" value="GppA/Ppx_hydrolase"/>
</dbReference>
<accession>A0A6L5Z3B8</accession>
<name>A0A6L5Z3B8_9RHOB</name>
<feature type="domain" description="Ppx/GppA phosphatase N-terminal" evidence="2">
    <location>
        <begin position="48"/>
        <end position="320"/>
    </location>
</feature>
<dbReference type="Proteomes" id="UP000474957">
    <property type="component" value="Unassembled WGS sequence"/>
</dbReference>
<proteinExistence type="predicted"/>
<dbReference type="SUPFAM" id="SSF53067">
    <property type="entry name" value="Actin-like ATPase domain"/>
    <property type="match status" value="2"/>
</dbReference>